<dbReference type="Proteomes" id="UP001501747">
    <property type="component" value="Unassembled WGS sequence"/>
</dbReference>
<keyword evidence="3" id="KW-1185">Reference proteome</keyword>
<dbReference type="EMBL" id="BAABAL010000012">
    <property type="protein sequence ID" value="GAA4010149.1"/>
    <property type="molecule type" value="Genomic_DNA"/>
</dbReference>
<dbReference type="Pfam" id="PF14436">
    <property type="entry name" value="EndoU_bacteria"/>
    <property type="match status" value="1"/>
</dbReference>
<evidence type="ECO:0000313" key="3">
    <source>
        <dbReference type="Proteomes" id="UP001501747"/>
    </source>
</evidence>
<comment type="caution">
    <text evidence="2">The sequence shown here is derived from an EMBL/GenBank/DDBJ whole genome shotgun (WGS) entry which is preliminary data.</text>
</comment>
<reference evidence="3" key="1">
    <citation type="journal article" date="2019" name="Int. J. Syst. Evol. Microbiol.">
        <title>The Global Catalogue of Microorganisms (GCM) 10K type strain sequencing project: providing services to taxonomists for standard genome sequencing and annotation.</title>
        <authorList>
            <consortium name="The Broad Institute Genomics Platform"/>
            <consortium name="The Broad Institute Genome Sequencing Center for Infectious Disease"/>
            <person name="Wu L."/>
            <person name="Ma J."/>
        </authorList>
    </citation>
    <scope>NUCLEOTIDE SEQUENCE [LARGE SCALE GENOMIC DNA]</scope>
    <source>
        <strain evidence="3">JCM 17342</strain>
    </source>
</reference>
<protein>
    <recommendedName>
        <fullName evidence="1">Bacterial EndoU nuclease domain-containing protein</fullName>
    </recommendedName>
</protein>
<dbReference type="InterPro" id="IPR029501">
    <property type="entry name" value="EndoU_bac"/>
</dbReference>
<gene>
    <name evidence="2" type="ORF">GCM10022247_35380</name>
</gene>
<feature type="domain" description="Bacterial EndoU nuclease" evidence="1">
    <location>
        <begin position="123"/>
        <end position="241"/>
    </location>
</feature>
<accession>A0ABP7SDL2</accession>
<name>A0ABP7SDL2_9PSEU</name>
<proteinExistence type="predicted"/>
<dbReference type="RefSeq" id="WP_344876075.1">
    <property type="nucleotide sequence ID" value="NZ_BAABAL010000012.1"/>
</dbReference>
<organism evidence="2 3">
    <name type="scientific">Allokutzneria multivorans</name>
    <dbReference type="NCBI Taxonomy" id="1142134"/>
    <lineage>
        <taxon>Bacteria</taxon>
        <taxon>Bacillati</taxon>
        <taxon>Actinomycetota</taxon>
        <taxon>Actinomycetes</taxon>
        <taxon>Pseudonocardiales</taxon>
        <taxon>Pseudonocardiaceae</taxon>
        <taxon>Allokutzneria</taxon>
    </lineage>
</organism>
<sequence>MASCGELAARLRAIAASLPTPALAAAAHRIQAAAQLLRRAEGDTETELRPCASALEAAASRLHASDDQLRHAAEWMRLYCTDILGVPAHHDPTTDNGTARFTPVTEALAQADTVGVIALPDYLEQHLFHGHSRYRKITGYHHRHGGLDRGRMRITDRQQPDDHGIYRATVLGPTTTGAKVAKARTTFFPDSWPATEVRRAVQAAFAQRRPVRDRDGAIIPAKWEGTYRGVTIVGYLHSNDVDLTTATIADVGSAFPLRRTTTPPSPGRTPP</sequence>
<evidence type="ECO:0000259" key="1">
    <source>
        <dbReference type="Pfam" id="PF14436"/>
    </source>
</evidence>
<evidence type="ECO:0000313" key="2">
    <source>
        <dbReference type="EMBL" id="GAA4010149.1"/>
    </source>
</evidence>